<organism evidence="1 2">
    <name type="scientific">Spirochaeta africana (strain ATCC 700263 / DSM 8902 / Z-7692)</name>
    <dbReference type="NCBI Taxonomy" id="889378"/>
    <lineage>
        <taxon>Bacteria</taxon>
        <taxon>Pseudomonadati</taxon>
        <taxon>Spirochaetota</taxon>
        <taxon>Spirochaetia</taxon>
        <taxon>Spirochaetales</taxon>
        <taxon>Spirochaetaceae</taxon>
        <taxon>Spirochaeta</taxon>
    </lineage>
</organism>
<dbReference type="AlphaFoldDB" id="H9UIB9"/>
<dbReference type="EMBL" id="CP003282">
    <property type="protein sequence ID" value="AFG37262.1"/>
    <property type="molecule type" value="Genomic_DNA"/>
</dbReference>
<accession>H9UIB9</accession>
<evidence type="ECO:0008006" key="3">
    <source>
        <dbReference type="Google" id="ProtNLM"/>
    </source>
</evidence>
<gene>
    <name evidence="1" type="ordered locus">Spiaf_1183</name>
</gene>
<evidence type="ECO:0000313" key="2">
    <source>
        <dbReference type="Proteomes" id="UP000007383"/>
    </source>
</evidence>
<dbReference type="HOGENOM" id="CLU_057525_0_0_12"/>
<evidence type="ECO:0000313" key="1">
    <source>
        <dbReference type="EMBL" id="AFG37262.1"/>
    </source>
</evidence>
<protein>
    <recommendedName>
        <fullName evidence="3">GumN protein</fullName>
    </recommendedName>
</protein>
<dbReference type="CDD" id="cd14789">
    <property type="entry name" value="Tiki"/>
    <property type="match status" value="1"/>
</dbReference>
<dbReference type="PANTHER" id="PTHR40590:SF1">
    <property type="entry name" value="CYTOPLASMIC PROTEIN"/>
    <property type="match status" value="1"/>
</dbReference>
<keyword evidence="2" id="KW-1185">Reference proteome</keyword>
<proteinExistence type="predicted"/>
<dbReference type="PANTHER" id="PTHR40590">
    <property type="entry name" value="CYTOPLASMIC PROTEIN-RELATED"/>
    <property type="match status" value="1"/>
</dbReference>
<dbReference type="InterPro" id="IPR047111">
    <property type="entry name" value="YbaP-like"/>
</dbReference>
<dbReference type="eggNOG" id="COG3735">
    <property type="taxonomic scope" value="Bacteria"/>
</dbReference>
<dbReference type="STRING" id="889378.Spiaf_1183"/>
<reference evidence="2" key="1">
    <citation type="journal article" date="2013" name="Stand. Genomic Sci.">
        <title>Complete genome sequence of the halophilic bacterium Spirochaeta africana type strain (Z-7692(T)) from the alkaline Lake Magadi in the East African Rift.</title>
        <authorList>
            <person name="Liolos K."/>
            <person name="Abt B."/>
            <person name="Scheuner C."/>
            <person name="Teshima H."/>
            <person name="Held B."/>
            <person name="Lapidus A."/>
            <person name="Nolan M."/>
            <person name="Lucas S."/>
            <person name="Deshpande S."/>
            <person name="Cheng J.F."/>
            <person name="Tapia R."/>
            <person name="Goodwin L.A."/>
            <person name="Pitluck S."/>
            <person name="Pagani I."/>
            <person name="Ivanova N."/>
            <person name="Mavromatis K."/>
            <person name="Mikhailova N."/>
            <person name="Huntemann M."/>
            <person name="Pati A."/>
            <person name="Chen A."/>
            <person name="Palaniappan K."/>
            <person name="Land M."/>
            <person name="Rohde M."/>
            <person name="Tindall B.J."/>
            <person name="Detter J.C."/>
            <person name="Goker M."/>
            <person name="Bristow J."/>
            <person name="Eisen J.A."/>
            <person name="Markowitz V."/>
            <person name="Hugenholtz P."/>
            <person name="Woyke T."/>
            <person name="Klenk H.P."/>
            <person name="Kyrpides N.C."/>
        </authorList>
    </citation>
    <scope>NUCLEOTIDE SEQUENCE</scope>
    <source>
        <strain evidence="2">ATCC 700263 / DSM 8902 / Z-7692</strain>
    </source>
</reference>
<dbReference type="InterPro" id="IPR002816">
    <property type="entry name" value="TraB/PrgY/GumN_fam"/>
</dbReference>
<name>H9UIB9_SPIAZ</name>
<dbReference type="OrthoDB" id="357294at2"/>
<dbReference type="Pfam" id="PF01963">
    <property type="entry name" value="TraB_PrgY_gumN"/>
    <property type="match status" value="1"/>
</dbReference>
<dbReference type="PROSITE" id="PS51257">
    <property type="entry name" value="PROKAR_LIPOPROTEIN"/>
    <property type="match status" value="1"/>
</dbReference>
<dbReference type="RefSeq" id="WP_014455251.1">
    <property type="nucleotide sequence ID" value="NC_017098.1"/>
</dbReference>
<dbReference type="KEGG" id="sfc:Spiaf_1183"/>
<dbReference type="PATRIC" id="fig|889378.3.peg.1184"/>
<sequence>MQISNSRRLIAPVYAAASLLMAVLLLSIGCATDTDDRLAEPRLDDDRGELFLWSVAEPQAFLADGSLATPDSAERDTGVLHIYGSIHLATRDVYPLPDIVYSLFENSDVLVLEIDLAQATPNAFFGLQSLMEYPDGSNLEDDLNEHEIELLSDTLGSLGIPFDMVRHLKPWVLEATLVTSLAEQQGIKAEYGIDMHFAELAADLDIPVIALETIEEQLGILGNLPTSTQAAELMRSIENFQDISGYIAQLLTLWRTGDLTGMEEVIAGSMRDDPELATYYDSMFVDRNRAWIPPLREQLAEGKDVFVVVGAGHLVGPDNVIELLRAEGLRAVRY</sequence>
<dbReference type="Proteomes" id="UP000007383">
    <property type="component" value="Chromosome"/>
</dbReference>